<dbReference type="STRING" id="92696.A0A4R0RNW4"/>
<gene>
    <name evidence="3" type="ORF">EIP91_007922</name>
</gene>
<evidence type="ECO:0000313" key="4">
    <source>
        <dbReference type="Proteomes" id="UP000292702"/>
    </source>
</evidence>
<dbReference type="EMBL" id="RWJN01000043">
    <property type="protein sequence ID" value="TCD69366.1"/>
    <property type="molecule type" value="Genomic_DNA"/>
</dbReference>
<dbReference type="AlphaFoldDB" id="A0A4R0RNW4"/>
<feature type="compositionally biased region" description="Polar residues" evidence="2">
    <location>
        <begin position="384"/>
        <end position="394"/>
    </location>
</feature>
<feature type="compositionally biased region" description="Acidic residues" evidence="2">
    <location>
        <begin position="531"/>
        <end position="543"/>
    </location>
</feature>
<feature type="compositionally biased region" description="Low complexity" evidence="2">
    <location>
        <begin position="480"/>
        <end position="490"/>
    </location>
</feature>
<dbReference type="Proteomes" id="UP000292702">
    <property type="component" value="Unassembled WGS sequence"/>
</dbReference>
<protein>
    <submittedName>
        <fullName evidence="3">Uncharacterized protein</fullName>
    </submittedName>
</protein>
<reference evidence="3 4" key="1">
    <citation type="submission" date="2018-11" db="EMBL/GenBank/DDBJ databases">
        <title>Genome assembly of Steccherinum ochraceum LE-BIN_3174, the white-rot fungus of the Steccherinaceae family (The Residual Polyporoid clade, Polyporales, Basidiomycota).</title>
        <authorList>
            <person name="Fedorova T.V."/>
            <person name="Glazunova O.A."/>
            <person name="Landesman E.O."/>
            <person name="Moiseenko K.V."/>
            <person name="Psurtseva N.V."/>
            <person name="Savinova O.S."/>
            <person name="Shakhova N.V."/>
            <person name="Tyazhelova T.V."/>
            <person name="Vasina D.V."/>
        </authorList>
    </citation>
    <scope>NUCLEOTIDE SEQUENCE [LARGE SCALE GENOMIC DNA]</scope>
    <source>
        <strain evidence="3 4">LE-BIN_3174</strain>
    </source>
</reference>
<keyword evidence="4" id="KW-1185">Reference proteome</keyword>
<proteinExistence type="predicted"/>
<evidence type="ECO:0000256" key="2">
    <source>
        <dbReference type="SAM" id="MobiDB-lite"/>
    </source>
</evidence>
<feature type="region of interest" description="Disordered" evidence="2">
    <location>
        <begin position="1"/>
        <end position="22"/>
    </location>
</feature>
<sequence length="680" mass="76542">MALRAPTPSRSTPQPSSRPADYAASIEAAAKKQAHVDELIVRTRTLEHTVEKIKTAKAAEEARHKDGVQKLQQQWEEERREWKHGCDILQSAHRIAHLKTAVDRDTLKLEGLKEKEKERRERLKRLQRDFRLVIFQVHEARQERRVQDLEDTLEVEREEHQEELREVREKLSEGVAGVQERFEALEVGVSEKTAEIQSLRKEKKLIEARPFICEYMTHSISSSGPNAFCSGRTSELERASLRYETLKTGHSQLDDKYKELKASYDNSAKQLEKWSDLENRDSTELESLRAQKLKLDITVKDLQNQLENAKKNGADVSQAKVEKWKKSVEEYREALDEAHKNASNYESDVQRLEAAVAKANDKITKLRERLEAEKEKRSELESAVGTSRPHTTLSPIPGSDAEVEEIPSPKQSKPRSKAKPPSRTTRRAQSKQPETSPDVEDEEPPAASKPKPKSKRQTEEDSDAVEEVPAPTRKPRSKKVSPSSEDSGPSKPKPKRGRPKKSPEAAESDVEEVVKAKPPVKKGKTKVPEIIIEEEVEEEDADEVQARPAQRKRKKPDDEEVNDVRKSAEPAAAKSRKGRPPKVKPPSRQASVARATSKALESIESDEEADVGSQPKKKRKINLFPTAQPQTFDWGNLNQGGGGLNIPTDLSPVKDNDAIPPRSTSRLGSAFGPFSQAGRR</sequence>
<evidence type="ECO:0000313" key="3">
    <source>
        <dbReference type="EMBL" id="TCD69366.1"/>
    </source>
</evidence>
<feature type="coiled-coil region" evidence="1">
    <location>
        <begin position="109"/>
        <end position="209"/>
    </location>
</feature>
<name>A0A4R0RNW4_9APHY</name>
<comment type="caution">
    <text evidence="3">The sequence shown here is derived from an EMBL/GenBank/DDBJ whole genome shotgun (WGS) entry which is preliminary data.</text>
</comment>
<feature type="compositionally biased region" description="Basic and acidic residues" evidence="2">
    <location>
        <begin position="369"/>
        <end position="380"/>
    </location>
</feature>
<dbReference type="OrthoDB" id="2681654at2759"/>
<keyword evidence="1" id="KW-0175">Coiled coil</keyword>
<feature type="region of interest" description="Disordered" evidence="2">
    <location>
        <begin position="369"/>
        <end position="680"/>
    </location>
</feature>
<organism evidence="3 4">
    <name type="scientific">Steccherinum ochraceum</name>
    <dbReference type="NCBI Taxonomy" id="92696"/>
    <lineage>
        <taxon>Eukaryota</taxon>
        <taxon>Fungi</taxon>
        <taxon>Dikarya</taxon>
        <taxon>Basidiomycota</taxon>
        <taxon>Agaricomycotina</taxon>
        <taxon>Agaricomycetes</taxon>
        <taxon>Polyporales</taxon>
        <taxon>Steccherinaceae</taxon>
        <taxon>Steccherinum</taxon>
    </lineage>
</organism>
<evidence type="ECO:0000256" key="1">
    <source>
        <dbReference type="SAM" id="Coils"/>
    </source>
</evidence>
<accession>A0A4R0RNW4</accession>
<feature type="compositionally biased region" description="Basic residues" evidence="2">
    <location>
        <begin position="412"/>
        <end position="429"/>
    </location>
</feature>